<keyword evidence="3" id="KW-1185">Reference proteome</keyword>
<gene>
    <name evidence="2" type="ORF">PR048_008994</name>
</gene>
<comment type="caution">
    <text evidence="2">The sequence shown here is derived from an EMBL/GenBank/DDBJ whole genome shotgun (WGS) entry which is preliminary data.</text>
</comment>
<proteinExistence type="predicted"/>
<protein>
    <submittedName>
        <fullName evidence="2">Uncharacterized protein</fullName>
    </submittedName>
</protein>
<evidence type="ECO:0000313" key="2">
    <source>
        <dbReference type="EMBL" id="KAJ8889495.1"/>
    </source>
</evidence>
<keyword evidence="1" id="KW-0472">Membrane</keyword>
<reference evidence="2 3" key="1">
    <citation type="submission" date="2023-02" db="EMBL/GenBank/DDBJ databases">
        <title>LHISI_Scaffold_Assembly.</title>
        <authorList>
            <person name="Stuart O.P."/>
            <person name="Cleave R."/>
            <person name="Magrath M.J.L."/>
            <person name="Mikheyev A.S."/>
        </authorList>
    </citation>
    <scope>NUCLEOTIDE SEQUENCE [LARGE SCALE GENOMIC DNA]</scope>
    <source>
        <strain evidence="2">Daus_M_001</strain>
        <tissue evidence="2">Leg muscle</tissue>
    </source>
</reference>
<feature type="transmembrane region" description="Helical" evidence="1">
    <location>
        <begin position="88"/>
        <end position="111"/>
    </location>
</feature>
<dbReference type="EMBL" id="JARBHB010000003">
    <property type="protein sequence ID" value="KAJ8889495.1"/>
    <property type="molecule type" value="Genomic_DNA"/>
</dbReference>
<keyword evidence="1" id="KW-1133">Transmembrane helix</keyword>
<keyword evidence="1" id="KW-0812">Transmembrane</keyword>
<dbReference type="Proteomes" id="UP001159363">
    <property type="component" value="Chromosome 3"/>
</dbReference>
<evidence type="ECO:0000256" key="1">
    <source>
        <dbReference type="SAM" id="Phobius"/>
    </source>
</evidence>
<organism evidence="2 3">
    <name type="scientific">Dryococelus australis</name>
    <dbReference type="NCBI Taxonomy" id="614101"/>
    <lineage>
        <taxon>Eukaryota</taxon>
        <taxon>Metazoa</taxon>
        <taxon>Ecdysozoa</taxon>
        <taxon>Arthropoda</taxon>
        <taxon>Hexapoda</taxon>
        <taxon>Insecta</taxon>
        <taxon>Pterygota</taxon>
        <taxon>Neoptera</taxon>
        <taxon>Polyneoptera</taxon>
        <taxon>Phasmatodea</taxon>
        <taxon>Verophasmatodea</taxon>
        <taxon>Anareolatae</taxon>
        <taxon>Phasmatidae</taxon>
        <taxon>Eurycanthinae</taxon>
        <taxon>Dryococelus</taxon>
    </lineage>
</organism>
<sequence>MFNLFQEQYLHSTVPRHTYSDFFYSNFKLCFGLPRSDTCSTCDEYYVKLCTAECEEAKQRILSETTQHYMKVALGYWELQQDTEAAEILFLTFLFFTLIFCKFCYVLPFTIHECFYQRQLLSYNYQIHYAGANTATMMFWHEAFGNCGYTEIASFFLCYVEENYTPLREGEGRN</sequence>
<name>A0ABQ9HZQ1_9NEOP</name>
<evidence type="ECO:0000313" key="3">
    <source>
        <dbReference type="Proteomes" id="UP001159363"/>
    </source>
</evidence>
<accession>A0ABQ9HZQ1</accession>